<dbReference type="EMBL" id="JAXIOK010000001">
    <property type="protein sequence ID" value="KAK4781325.1"/>
    <property type="molecule type" value="Genomic_DNA"/>
</dbReference>
<dbReference type="Proteomes" id="UP001345219">
    <property type="component" value="Chromosome 13"/>
</dbReference>
<organism evidence="2 3">
    <name type="scientific">Trapa incisa</name>
    <dbReference type="NCBI Taxonomy" id="236973"/>
    <lineage>
        <taxon>Eukaryota</taxon>
        <taxon>Viridiplantae</taxon>
        <taxon>Streptophyta</taxon>
        <taxon>Embryophyta</taxon>
        <taxon>Tracheophyta</taxon>
        <taxon>Spermatophyta</taxon>
        <taxon>Magnoliopsida</taxon>
        <taxon>eudicotyledons</taxon>
        <taxon>Gunneridae</taxon>
        <taxon>Pentapetalae</taxon>
        <taxon>rosids</taxon>
        <taxon>malvids</taxon>
        <taxon>Myrtales</taxon>
        <taxon>Lythraceae</taxon>
        <taxon>Trapa</taxon>
    </lineage>
</organism>
<evidence type="ECO:0000313" key="2">
    <source>
        <dbReference type="EMBL" id="KAK4781325.1"/>
    </source>
</evidence>
<feature type="region of interest" description="Disordered" evidence="1">
    <location>
        <begin position="1"/>
        <end position="43"/>
    </location>
</feature>
<name>A0AAN7QYY0_9MYRT</name>
<evidence type="ECO:0000256" key="1">
    <source>
        <dbReference type="SAM" id="MobiDB-lite"/>
    </source>
</evidence>
<proteinExistence type="predicted"/>
<comment type="caution">
    <text evidence="2">The sequence shown here is derived from an EMBL/GenBank/DDBJ whole genome shotgun (WGS) entry which is preliminary data.</text>
</comment>
<sequence length="105" mass="11303">MEAKTAAVEKANLGAEATDGAAEEEEEASHRRHRPTSDPVSSWKAVSFPTGSLVLLQLLPKGPRIPTPVGQYIEVPGEDKALAQRACFGIVAIRLDTEGRQLRVI</sequence>
<dbReference type="AlphaFoldDB" id="A0AAN7QYY0"/>
<reference evidence="2 3" key="1">
    <citation type="journal article" date="2023" name="Hortic Res">
        <title>Pangenome of water caltrop reveals structural variations and asymmetric subgenome divergence after allopolyploidization.</title>
        <authorList>
            <person name="Zhang X."/>
            <person name="Chen Y."/>
            <person name="Wang L."/>
            <person name="Yuan Y."/>
            <person name="Fang M."/>
            <person name="Shi L."/>
            <person name="Lu R."/>
            <person name="Comes H.P."/>
            <person name="Ma Y."/>
            <person name="Chen Y."/>
            <person name="Huang G."/>
            <person name="Zhou Y."/>
            <person name="Zheng Z."/>
            <person name="Qiu Y."/>
        </authorList>
    </citation>
    <scope>NUCLEOTIDE SEQUENCE [LARGE SCALE GENOMIC DNA]</scope>
    <source>
        <tissue evidence="2">Roots</tissue>
    </source>
</reference>
<gene>
    <name evidence="2" type="ORF">SAY87_017431</name>
</gene>
<keyword evidence="3" id="KW-1185">Reference proteome</keyword>
<evidence type="ECO:0000313" key="3">
    <source>
        <dbReference type="Proteomes" id="UP001345219"/>
    </source>
</evidence>
<protein>
    <submittedName>
        <fullName evidence="2">Uncharacterized protein</fullName>
    </submittedName>
</protein>
<accession>A0AAN7QYY0</accession>